<keyword evidence="3" id="KW-1185">Reference proteome</keyword>
<dbReference type="Proteomes" id="UP000694380">
    <property type="component" value="Unplaced"/>
</dbReference>
<proteinExistence type="predicted"/>
<reference evidence="2" key="1">
    <citation type="submission" date="2025-08" db="UniProtKB">
        <authorList>
            <consortium name="Ensembl"/>
        </authorList>
    </citation>
    <scope>IDENTIFICATION</scope>
</reference>
<evidence type="ECO:0000313" key="2">
    <source>
        <dbReference type="Ensembl" id="ENSCPBP00000003970.1"/>
    </source>
</evidence>
<accession>A0A8C3F6K2</accession>
<keyword evidence="1" id="KW-0472">Membrane</keyword>
<dbReference type="AlphaFoldDB" id="A0A8C3F6K2"/>
<reference evidence="2" key="2">
    <citation type="submission" date="2025-09" db="UniProtKB">
        <authorList>
            <consortium name="Ensembl"/>
        </authorList>
    </citation>
    <scope>IDENTIFICATION</scope>
</reference>
<sequence>MSLNLDTEDDFYLEENRFKQCCAEFIKHSQQIGDGWEWKSIKEQFGVLLMLLMSFTWSPFLHSILT</sequence>
<dbReference type="Ensembl" id="ENSCPBT00000004846.1">
    <property type="protein sequence ID" value="ENSCPBP00000003970.1"/>
    <property type="gene ID" value="ENSCPBG00000003235.1"/>
</dbReference>
<organism evidence="2 3">
    <name type="scientific">Chrysemys picta bellii</name>
    <name type="common">Western painted turtle</name>
    <name type="synonym">Emys bellii</name>
    <dbReference type="NCBI Taxonomy" id="8478"/>
    <lineage>
        <taxon>Eukaryota</taxon>
        <taxon>Metazoa</taxon>
        <taxon>Chordata</taxon>
        <taxon>Craniata</taxon>
        <taxon>Vertebrata</taxon>
        <taxon>Euteleostomi</taxon>
        <taxon>Archelosauria</taxon>
        <taxon>Testudinata</taxon>
        <taxon>Testudines</taxon>
        <taxon>Cryptodira</taxon>
        <taxon>Durocryptodira</taxon>
        <taxon>Testudinoidea</taxon>
        <taxon>Emydidae</taxon>
        <taxon>Chrysemys</taxon>
    </lineage>
</organism>
<name>A0A8C3F6K2_CHRPI</name>
<feature type="transmembrane region" description="Helical" evidence="1">
    <location>
        <begin position="45"/>
        <end position="65"/>
    </location>
</feature>
<evidence type="ECO:0000256" key="1">
    <source>
        <dbReference type="SAM" id="Phobius"/>
    </source>
</evidence>
<keyword evidence="1" id="KW-1133">Transmembrane helix</keyword>
<evidence type="ECO:0000313" key="3">
    <source>
        <dbReference type="Proteomes" id="UP000694380"/>
    </source>
</evidence>
<protein>
    <submittedName>
        <fullName evidence="2">Uncharacterized protein</fullName>
    </submittedName>
</protein>
<keyword evidence="1" id="KW-0812">Transmembrane</keyword>